<dbReference type="Gene3D" id="3.40.50.1820">
    <property type="entry name" value="alpha/beta hydrolase"/>
    <property type="match status" value="1"/>
</dbReference>
<dbReference type="Proteomes" id="UP000091914">
    <property type="component" value="Unassembled WGS sequence"/>
</dbReference>
<organism evidence="2 3">
    <name type="scientific">Mycobacterium colombiense</name>
    <dbReference type="NCBI Taxonomy" id="339268"/>
    <lineage>
        <taxon>Bacteria</taxon>
        <taxon>Bacillati</taxon>
        <taxon>Actinomycetota</taxon>
        <taxon>Actinomycetes</taxon>
        <taxon>Mycobacteriales</taxon>
        <taxon>Mycobacteriaceae</taxon>
        <taxon>Mycobacterium</taxon>
        <taxon>Mycobacterium avium complex (MAC)</taxon>
    </lineage>
</organism>
<evidence type="ECO:0000313" key="2">
    <source>
        <dbReference type="EMBL" id="OBB86671.1"/>
    </source>
</evidence>
<gene>
    <name evidence="2" type="ORF">A5760_04155</name>
</gene>
<dbReference type="Pfam" id="PF12146">
    <property type="entry name" value="Hydrolase_4"/>
    <property type="match status" value="1"/>
</dbReference>
<protein>
    <recommendedName>
        <fullName evidence="1">Serine aminopeptidase S33 domain-containing protein</fullName>
    </recommendedName>
</protein>
<proteinExistence type="predicted"/>
<evidence type="ECO:0000313" key="3">
    <source>
        <dbReference type="Proteomes" id="UP000091914"/>
    </source>
</evidence>
<evidence type="ECO:0000259" key="1">
    <source>
        <dbReference type="Pfam" id="PF12146"/>
    </source>
</evidence>
<sequence length="338" mass="35264">MRRAELDFNVTAAVGGGEQLKQRAWLFIPKQAVPPRAILVCLAGAGYDKHYWHLQVHGYRGYSFAEHFAACGYVVVAVDHLGVGDSTDPVAAGQVTAAMLARGDAEVVNQVRARAASKTLHSSLPAMSVPVVGVGHSLGAGLALAAHAGDGSVRPFDALVLLGYAARSYVNAPGGIEQHVATADSGMGLQAAMRQNEMLIRTMTGAAHDALSCTIPRGPLRDMLYAADVPEPVIAADEAHATRIPVRVVAEIMTAGIVEACAAGIDVPVFLGFGGVRDMASDPRAEALNYPSATDITTFVAQGAAHAHNLASTRTRLWDRIAAWLPAVLLGGSADANH</sequence>
<accession>A0A1A0VTZ2</accession>
<reference evidence="2 3" key="1">
    <citation type="submission" date="2016-06" db="EMBL/GenBank/DDBJ databases">
        <authorList>
            <person name="Kjaerup R.B."/>
            <person name="Dalgaard T.S."/>
            <person name="Juul-Madsen H.R."/>
        </authorList>
    </citation>
    <scope>NUCLEOTIDE SEQUENCE [LARGE SCALE GENOMIC DNA]</scope>
    <source>
        <strain evidence="2 3">852002-51834_SCH5396731</strain>
    </source>
</reference>
<dbReference type="InterPro" id="IPR029058">
    <property type="entry name" value="AB_hydrolase_fold"/>
</dbReference>
<comment type="caution">
    <text evidence="2">The sequence shown here is derived from an EMBL/GenBank/DDBJ whole genome shotgun (WGS) entry which is preliminary data.</text>
</comment>
<dbReference type="EMBL" id="LZSX01000027">
    <property type="protein sequence ID" value="OBB86671.1"/>
    <property type="molecule type" value="Genomic_DNA"/>
</dbReference>
<feature type="domain" description="Serine aminopeptidase S33" evidence="1">
    <location>
        <begin position="62"/>
        <end position="306"/>
    </location>
</feature>
<dbReference type="InterPro" id="IPR022742">
    <property type="entry name" value="Hydrolase_4"/>
</dbReference>
<dbReference type="SUPFAM" id="SSF53474">
    <property type="entry name" value="alpha/beta-Hydrolases"/>
    <property type="match status" value="1"/>
</dbReference>
<name>A0A1A0VTZ2_9MYCO</name>
<dbReference type="AlphaFoldDB" id="A0A1A0VTZ2"/>